<protein>
    <recommendedName>
        <fullName evidence="3">Helix-turn-helix domain protein</fullName>
    </recommendedName>
</protein>
<dbReference type="RefSeq" id="WP_093997504.1">
    <property type="nucleotide sequence ID" value="NZ_FXYD01000006.1"/>
</dbReference>
<dbReference type="AlphaFoldDB" id="A0A238KNX4"/>
<dbReference type="InterPro" id="IPR036388">
    <property type="entry name" value="WH-like_DNA-bd_sf"/>
</dbReference>
<evidence type="ECO:0000313" key="2">
    <source>
        <dbReference type="Proteomes" id="UP000203464"/>
    </source>
</evidence>
<dbReference type="InterPro" id="IPR009061">
    <property type="entry name" value="DNA-bd_dom_put_sf"/>
</dbReference>
<evidence type="ECO:0008006" key="3">
    <source>
        <dbReference type="Google" id="ProtNLM"/>
    </source>
</evidence>
<dbReference type="EMBL" id="FXYD01000006">
    <property type="protein sequence ID" value="SMX44495.1"/>
    <property type="molecule type" value="Genomic_DNA"/>
</dbReference>
<gene>
    <name evidence="1" type="ORF">OCA8868_03160</name>
</gene>
<organism evidence="1 2">
    <name type="scientific">Octadecabacter ascidiaceicola</name>
    <dbReference type="NCBI Taxonomy" id="1655543"/>
    <lineage>
        <taxon>Bacteria</taxon>
        <taxon>Pseudomonadati</taxon>
        <taxon>Pseudomonadota</taxon>
        <taxon>Alphaproteobacteria</taxon>
        <taxon>Rhodobacterales</taxon>
        <taxon>Roseobacteraceae</taxon>
        <taxon>Octadecabacter</taxon>
    </lineage>
</organism>
<evidence type="ECO:0000313" key="1">
    <source>
        <dbReference type="EMBL" id="SMX44495.1"/>
    </source>
</evidence>
<proteinExistence type="predicted"/>
<name>A0A238KNX4_9RHOB</name>
<accession>A0A238KNX4</accession>
<dbReference type="SUPFAM" id="SSF46955">
    <property type="entry name" value="Putative DNA-binding domain"/>
    <property type="match status" value="1"/>
</dbReference>
<dbReference type="Gene3D" id="1.10.10.10">
    <property type="entry name" value="Winged helix-like DNA-binding domain superfamily/Winged helix DNA-binding domain"/>
    <property type="match status" value="1"/>
</dbReference>
<sequence>MPKQARLSGIKSFRCYTKAEAAALVGVSIRTIGNWTRDGLPLLDATYPPLIRGDDLRNHITAQREGRKVKTGLCEFYCLRCRKGRAPAAEMADCKIEGNKAMLMALCNVCEGIVCKPISLARLPEVRSRLDLTIKRVEATL</sequence>
<dbReference type="OrthoDB" id="8546410at2"/>
<dbReference type="Proteomes" id="UP000203464">
    <property type="component" value="Unassembled WGS sequence"/>
</dbReference>
<reference evidence="2" key="1">
    <citation type="submission" date="2017-05" db="EMBL/GenBank/DDBJ databases">
        <authorList>
            <person name="Rodrigo-Torres L."/>
            <person name="Arahal R. D."/>
            <person name="Lucena T."/>
        </authorList>
    </citation>
    <scope>NUCLEOTIDE SEQUENCE [LARGE SCALE GENOMIC DNA]</scope>
    <source>
        <strain evidence="2">CECT 8868</strain>
    </source>
</reference>
<keyword evidence="2" id="KW-1185">Reference proteome</keyword>